<sequence>MLFAATVTFSHAQTPVYTSATELTLVGKIQATQQVYHRIDTTDYPDMPPAVKRLLTNSAGLAIAFKTNSTTVSAKWCTSPRTASANMTAIVYEGLDLYIKKDGRWQFAGVGMPNGDCSEYTLVRNMGEGEKECLLYLPLYDETTSLEIGVAEGATLQPLPDPFRKRILMYGSSILQGASASRPGIAYPARLSRDTGLNFLNLGLSGSAKMEKPVADMIASISADAFVLDCVPNSSPQEIKERTAYLVNTIRQHHPKAPILVIPSTVREHGAFDQVVGARVKAQNEQIEEEVNKLLRSGVKDLYLLSYRQQLGTDHEGTVDGTHPNDLGFDRMLQQLRPQFKAILRKYNIKVD</sequence>
<keyword evidence="3" id="KW-0378">Hydrolase</keyword>
<dbReference type="Pfam" id="PF14607">
    <property type="entry name" value="GxDLY"/>
    <property type="match status" value="1"/>
</dbReference>
<dbReference type="Gene3D" id="2.60.120.260">
    <property type="entry name" value="Galactose-binding domain-like"/>
    <property type="match status" value="1"/>
</dbReference>
<proteinExistence type="predicted"/>
<feature type="domain" description="SGNH hydrolase-type esterase" evidence="1">
    <location>
        <begin position="165"/>
        <end position="338"/>
    </location>
</feature>
<dbReference type="InterPro" id="IPR051532">
    <property type="entry name" value="Ester_Hydrolysis_Enzymes"/>
</dbReference>
<gene>
    <name evidence="3" type="ORF">A3841_16835</name>
</gene>
<feature type="domain" description="SGNH hydrolase-type esterase N-terminal" evidence="2">
    <location>
        <begin position="17"/>
        <end position="155"/>
    </location>
</feature>
<dbReference type="InterPro" id="IPR013830">
    <property type="entry name" value="SGNH_hydro"/>
</dbReference>
<dbReference type="Pfam" id="PF14606">
    <property type="entry name" value="Lipase_GDSL_3"/>
    <property type="match status" value="1"/>
</dbReference>
<dbReference type="Gene3D" id="3.40.50.1110">
    <property type="entry name" value="SGNH hydrolase"/>
    <property type="match status" value="1"/>
</dbReference>
<comment type="caution">
    <text evidence="3">The sequence shown here is derived from an EMBL/GenBank/DDBJ whole genome shotgun (WGS) entry which is preliminary data.</text>
</comment>
<dbReference type="SUPFAM" id="SSF52266">
    <property type="entry name" value="SGNH hydrolase"/>
    <property type="match status" value="1"/>
</dbReference>
<evidence type="ECO:0000313" key="3">
    <source>
        <dbReference type="EMBL" id="OKL40538.1"/>
    </source>
</evidence>
<evidence type="ECO:0000259" key="2">
    <source>
        <dbReference type="Pfam" id="PF14607"/>
    </source>
</evidence>
<protein>
    <submittedName>
        <fullName evidence="3">Hydrolase</fullName>
    </submittedName>
</protein>
<dbReference type="Proteomes" id="UP000186551">
    <property type="component" value="Unassembled WGS sequence"/>
</dbReference>
<accession>A0A1Q5PE59</accession>
<keyword evidence="4" id="KW-1185">Reference proteome</keyword>
<reference evidence="3 4" key="1">
    <citation type="submission" date="2016-03" db="EMBL/GenBank/DDBJ databases">
        <title>Genome sequence of Pontibacter sp. nov., of the family cytophagaceae, isolated from marine sediment of the Yellow Sea, China.</title>
        <authorList>
            <person name="Zhang G."/>
            <person name="Zhang R."/>
        </authorList>
    </citation>
    <scope>NUCLEOTIDE SEQUENCE [LARGE SCALE GENOMIC DNA]</scope>
    <source>
        <strain evidence="3 4">S10-8</strain>
    </source>
</reference>
<organism evidence="3 4">
    <name type="scientific">Pontibacter flavimaris</name>
    <dbReference type="NCBI Taxonomy" id="1797110"/>
    <lineage>
        <taxon>Bacteria</taxon>
        <taxon>Pseudomonadati</taxon>
        <taxon>Bacteroidota</taxon>
        <taxon>Cytophagia</taxon>
        <taxon>Cytophagales</taxon>
        <taxon>Hymenobacteraceae</taxon>
        <taxon>Pontibacter</taxon>
    </lineage>
</organism>
<dbReference type="PANTHER" id="PTHR30383">
    <property type="entry name" value="THIOESTERASE 1/PROTEASE 1/LYSOPHOSPHOLIPASE L1"/>
    <property type="match status" value="1"/>
</dbReference>
<dbReference type="PANTHER" id="PTHR30383:SF29">
    <property type="entry name" value="SGNH HYDROLASE-TYPE ESTERASE DOMAIN-CONTAINING PROTEIN"/>
    <property type="match status" value="1"/>
</dbReference>
<name>A0A1Q5PE59_9BACT</name>
<dbReference type="GO" id="GO:0016788">
    <property type="term" value="F:hydrolase activity, acting on ester bonds"/>
    <property type="evidence" value="ECO:0007669"/>
    <property type="project" value="UniProtKB-ARBA"/>
</dbReference>
<evidence type="ECO:0000313" key="4">
    <source>
        <dbReference type="Proteomes" id="UP000186551"/>
    </source>
</evidence>
<dbReference type="AlphaFoldDB" id="A0A1Q5PE59"/>
<dbReference type="InterPro" id="IPR032740">
    <property type="entry name" value="GxDLY"/>
</dbReference>
<dbReference type="InterPro" id="IPR036514">
    <property type="entry name" value="SGNH_hydro_sf"/>
</dbReference>
<dbReference type="EMBL" id="LVWA01000005">
    <property type="protein sequence ID" value="OKL40538.1"/>
    <property type="molecule type" value="Genomic_DNA"/>
</dbReference>
<evidence type="ECO:0000259" key="1">
    <source>
        <dbReference type="Pfam" id="PF14606"/>
    </source>
</evidence>
<dbReference type="STRING" id="1797110.A3841_16835"/>